<organism evidence="1 2">
    <name type="scientific">Candidatus Promineifilum breve</name>
    <dbReference type="NCBI Taxonomy" id="1806508"/>
    <lineage>
        <taxon>Bacteria</taxon>
        <taxon>Bacillati</taxon>
        <taxon>Chloroflexota</taxon>
        <taxon>Ardenticatenia</taxon>
        <taxon>Candidatus Promineifilales</taxon>
        <taxon>Candidatus Promineifilaceae</taxon>
        <taxon>Candidatus Promineifilum</taxon>
    </lineage>
</organism>
<sequence length="378" mass="42080">MAASWRYKLNMTSLIVLRRLTTQRLIGPQFATPADAVSFFGAVQGQDLLPAMWALGLRVRDATEALIEQATFDRQLVRTWPLRNTVHFVAPADIRWMLELSAPRALKENARQRELGLDEATFAQARRIIDHALRDGQPQPRQVLRQALDDAGVSTEGQRGIHILGRLAQEGLICMGPRAGKQPTFVLIDAWIPPAKPLTRDEALAELARRYFISHGPATIQDYIWWCGLAAAEARAGLEMVKSQLAHETIGKQVYWFDPATNVGDIAPSPVAHLLPFLDEYVVAYKDRGAIAPPAYNKLVDSGNIIFHQPILIEGRMVGIWTRKLNKDSVVISTQYFRPLAADEEDALRAAGQRYGTFLGLTAEFAPPQFVDSSRSLP</sequence>
<proteinExistence type="predicted"/>
<keyword evidence="2" id="KW-1185">Reference proteome</keyword>
<dbReference type="PANTHER" id="PTHR38479:SF2">
    <property type="entry name" value="WINGED HELIX DNA-BINDING DOMAIN-CONTAINING PROTEIN"/>
    <property type="match status" value="1"/>
</dbReference>
<name>A0A160T0I0_9CHLR</name>
<dbReference type="PANTHER" id="PTHR38479">
    <property type="entry name" value="LMO0824 PROTEIN"/>
    <property type="match status" value="1"/>
</dbReference>
<accession>A0A160T0I0</accession>
<gene>
    <name evidence="1" type="ORF">CFX0092_A1096</name>
</gene>
<evidence type="ECO:0008006" key="3">
    <source>
        <dbReference type="Google" id="ProtNLM"/>
    </source>
</evidence>
<evidence type="ECO:0000313" key="1">
    <source>
        <dbReference type="EMBL" id="CUS02974.2"/>
    </source>
</evidence>
<dbReference type="InterPro" id="IPR009351">
    <property type="entry name" value="AlkZ-like"/>
</dbReference>
<dbReference type="AlphaFoldDB" id="A0A160T0I0"/>
<reference evidence="1" key="1">
    <citation type="submission" date="2016-01" db="EMBL/GenBank/DDBJ databases">
        <authorList>
            <person name="Mcilroy J.S."/>
            <person name="Karst M S."/>
            <person name="Albertsen M."/>
        </authorList>
    </citation>
    <scope>NUCLEOTIDE SEQUENCE</scope>
    <source>
        <strain evidence="1">Cfx-K</strain>
    </source>
</reference>
<protein>
    <recommendedName>
        <fullName evidence="3">Winged helix DNA-binding domain-containing protein</fullName>
    </recommendedName>
</protein>
<evidence type="ECO:0000313" key="2">
    <source>
        <dbReference type="Proteomes" id="UP000215027"/>
    </source>
</evidence>
<dbReference type="KEGG" id="pbf:CFX0092_A1096"/>
<dbReference type="EMBL" id="LN890655">
    <property type="protein sequence ID" value="CUS02974.2"/>
    <property type="molecule type" value="Genomic_DNA"/>
</dbReference>
<dbReference type="Pfam" id="PF06224">
    <property type="entry name" value="AlkZ-like"/>
    <property type="match status" value="1"/>
</dbReference>
<dbReference type="Proteomes" id="UP000215027">
    <property type="component" value="Chromosome I"/>
</dbReference>